<evidence type="ECO:0000313" key="2">
    <source>
        <dbReference type="Proteomes" id="UP001321475"/>
    </source>
</evidence>
<dbReference type="RefSeq" id="WP_286216949.1">
    <property type="nucleotide sequence ID" value="NZ_AP027729.1"/>
</dbReference>
<keyword evidence="2" id="KW-1185">Reference proteome</keyword>
<dbReference type="EMBL" id="AP027729">
    <property type="protein sequence ID" value="BDZ42469.1"/>
    <property type="molecule type" value="Genomic_DNA"/>
</dbReference>
<protein>
    <submittedName>
        <fullName evidence="1">Uncharacterized protein</fullName>
    </submittedName>
</protein>
<organism evidence="1 2">
    <name type="scientific">Paraoerskovia sediminicola</name>
    <dbReference type="NCBI Taxonomy" id="1138587"/>
    <lineage>
        <taxon>Bacteria</taxon>
        <taxon>Bacillati</taxon>
        <taxon>Actinomycetota</taxon>
        <taxon>Actinomycetes</taxon>
        <taxon>Micrococcales</taxon>
        <taxon>Cellulomonadaceae</taxon>
        <taxon>Paraoerskovia</taxon>
    </lineage>
</organism>
<name>A0ABM8G2Z0_9CELL</name>
<accession>A0ABM8G2Z0</accession>
<sequence>MDLLVEHHEADAERVRDRWRARSVESVWLRPDDWFHPAVDALTEALVEARCAQAAAERLGHGRGEAGVSIGEAIDDLACLYRTIGAEPDLGTLRALSTGWAAGAETQPVALGTMDPRSGLPTTAYLSQRLRETYAEARRSGTLVTHTHCLVVVDVAVDHAPTVLRVAREAAMGTAMTEACGDGHPMAALGSGSYAALWSRLEAADRVVMIRRAIERTGVRMGVTAVLRRPPRVWIEPLPASPQGAAALLDQLSR</sequence>
<dbReference type="Proteomes" id="UP001321475">
    <property type="component" value="Chromosome"/>
</dbReference>
<reference evidence="2" key="1">
    <citation type="journal article" date="2019" name="Int. J. Syst. Evol. Microbiol.">
        <title>The Global Catalogue of Microorganisms (GCM) 10K type strain sequencing project: providing services to taxonomists for standard genome sequencing and annotation.</title>
        <authorList>
            <consortium name="The Broad Institute Genomics Platform"/>
            <consortium name="The Broad Institute Genome Sequencing Center for Infectious Disease"/>
            <person name="Wu L."/>
            <person name="Ma J."/>
        </authorList>
    </citation>
    <scope>NUCLEOTIDE SEQUENCE [LARGE SCALE GENOMIC DNA]</scope>
    <source>
        <strain evidence="2">NBRC 108565</strain>
    </source>
</reference>
<proteinExistence type="predicted"/>
<gene>
    <name evidence="1" type="ORF">GCM10025865_17680</name>
</gene>
<evidence type="ECO:0000313" key="1">
    <source>
        <dbReference type="EMBL" id="BDZ42469.1"/>
    </source>
</evidence>